<keyword evidence="2" id="KW-0472">Membrane</keyword>
<gene>
    <name evidence="4" type="ORF">E8K88_10810</name>
</gene>
<feature type="domain" description="ZipA C-terminal FtsZ-binding" evidence="3">
    <location>
        <begin position="260"/>
        <end position="387"/>
    </location>
</feature>
<dbReference type="EMBL" id="SSWX01000013">
    <property type="protein sequence ID" value="THJ32775.1"/>
    <property type="molecule type" value="Genomic_DNA"/>
</dbReference>
<evidence type="ECO:0000256" key="1">
    <source>
        <dbReference type="SAM" id="MobiDB-lite"/>
    </source>
</evidence>
<evidence type="ECO:0000256" key="2">
    <source>
        <dbReference type="SAM" id="Phobius"/>
    </source>
</evidence>
<dbReference type="SMART" id="SM00771">
    <property type="entry name" value="ZipA_C"/>
    <property type="match status" value="1"/>
</dbReference>
<evidence type="ECO:0000259" key="3">
    <source>
        <dbReference type="SMART" id="SM00771"/>
    </source>
</evidence>
<dbReference type="Proteomes" id="UP000306236">
    <property type="component" value="Unassembled WGS sequence"/>
</dbReference>
<evidence type="ECO:0000313" key="5">
    <source>
        <dbReference type="Proteomes" id="UP000306236"/>
    </source>
</evidence>
<reference evidence="4 5" key="1">
    <citation type="submission" date="2019-04" db="EMBL/GenBank/DDBJ databases">
        <title>Lampropedia sp YIM MLB12 draf genome.</title>
        <authorList>
            <person name="Wang Y.-X."/>
        </authorList>
    </citation>
    <scope>NUCLEOTIDE SEQUENCE [LARGE SCALE GENOMIC DNA]</scope>
    <source>
        <strain evidence="4 5">YIM MLB12</strain>
    </source>
</reference>
<proteinExistence type="predicted"/>
<keyword evidence="4" id="KW-0131">Cell cycle</keyword>
<keyword evidence="2" id="KW-1133">Transmembrane helix</keyword>
<keyword evidence="4" id="KW-0132">Cell division</keyword>
<dbReference type="GO" id="GO:0090529">
    <property type="term" value="P:cell septum assembly"/>
    <property type="evidence" value="ECO:0007669"/>
    <property type="project" value="InterPro"/>
</dbReference>
<dbReference type="InterPro" id="IPR036765">
    <property type="entry name" value="ZipA_FtsZ-bd_C_sf"/>
</dbReference>
<feature type="region of interest" description="Disordered" evidence="1">
    <location>
        <begin position="30"/>
        <end position="57"/>
    </location>
</feature>
<feature type="region of interest" description="Disordered" evidence="1">
    <location>
        <begin position="71"/>
        <end position="132"/>
    </location>
</feature>
<keyword evidence="5" id="KW-1185">Reference proteome</keyword>
<dbReference type="InterPro" id="IPR007449">
    <property type="entry name" value="ZipA_FtsZ-bd_C"/>
</dbReference>
<dbReference type="SUPFAM" id="SSF64383">
    <property type="entry name" value="Cell-division protein ZipA, C-terminal domain"/>
    <property type="match status" value="1"/>
</dbReference>
<protein>
    <submittedName>
        <fullName evidence="4">Cell division protein FtsZ</fullName>
    </submittedName>
</protein>
<organism evidence="4 5">
    <name type="scientific">Lampropedia aestuarii</name>
    <dbReference type="NCBI Taxonomy" id="2562762"/>
    <lineage>
        <taxon>Bacteria</taxon>
        <taxon>Pseudomonadati</taxon>
        <taxon>Pseudomonadota</taxon>
        <taxon>Betaproteobacteria</taxon>
        <taxon>Burkholderiales</taxon>
        <taxon>Comamonadaceae</taxon>
        <taxon>Lampropedia</taxon>
    </lineage>
</organism>
<accession>A0A4S5BPA3</accession>
<comment type="caution">
    <text evidence="4">The sequence shown here is derived from an EMBL/GenBank/DDBJ whole genome shotgun (WGS) entry which is preliminary data.</text>
</comment>
<sequence>MSTLQITLILLGLLTVVAVIGYNAWFSARHAPRKARPMSEEDEDETSASVLQERQDPSLESYAAPIVEYGDETPALNGQPQAAGKKGLFGKGPHNLAEPSSDGLAARQSPTLTPETPEKPVPTASEPAPTPQTAMLAASSEFDSLVCSIVALELDKPVSGDAALAAQAPTRRIGKKQFLVQGFNLQTQQWEAPRAGARYSQFQTAIQLANRQGPLNEIEFSEFVLKSQAFADAIGAEPDFPDMLHEVARGREVDQFAAQNDAILNLMLVAQRATWSPGYVRQTAAQYGFKSSVTPGRLVLPAVTPGSPPVLVLSYDPQAAMADDLDHAPVHEILFSLDVPNVDRNEHAFERLRNILDSMAATMDGAVTDPESRKLPAMALDSIGADMERLYEALESRGIPAGSPAALRLFS</sequence>
<keyword evidence="2" id="KW-0812">Transmembrane</keyword>
<evidence type="ECO:0000313" key="4">
    <source>
        <dbReference type="EMBL" id="THJ32775.1"/>
    </source>
</evidence>
<dbReference type="AlphaFoldDB" id="A0A4S5BPA3"/>
<dbReference type="OrthoDB" id="8521018at2"/>
<feature type="transmembrane region" description="Helical" evidence="2">
    <location>
        <begin position="6"/>
        <end position="26"/>
    </location>
</feature>
<name>A0A4S5BPA3_9BURK</name>